<dbReference type="InterPro" id="IPR001878">
    <property type="entry name" value="Znf_CCHC"/>
</dbReference>
<dbReference type="Pfam" id="PF13976">
    <property type="entry name" value="gag_pre-integrs"/>
    <property type="match status" value="2"/>
</dbReference>
<feature type="region of interest" description="Disordered" evidence="6">
    <location>
        <begin position="1286"/>
        <end position="1370"/>
    </location>
</feature>
<dbReference type="InterPro" id="IPR036875">
    <property type="entry name" value="Znf_CCHC_sf"/>
</dbReference>
<dbReference type="InterPro" id="IPR013103">
    <property type="entry name" value="RVT_2"/>
</dbReference>
<dbReference type="InterPro" id="IPR012337">
    <property type="entry name" value="RNaseH-like_sf"/>
</dbReference>
<dbReference type="PROSITE" id="PS50158">
    <property type="entry name" value="ZF_CCHC"/>
    <property type="match status" value="1"/>
</dbReference>
<feature type="compositionally biased region" description="Basic and acidic residues" evidence="6">
    <location>
        <begin position="1903"/>
        <end position="1925"/>
    </location>
</feature>
<keyword evidence="1" id="KW-0645">Protease</keyword>
<dbReference type="InterPro" id="IPR043502">
    <property type="entry name" value="DNA/RNA_pol_sf"/>
</dbReference>
<keyword evidence="5" id="KW-0863">Zinc-finger</keyword>
<feature type="region of interest" description="Disordered" evidence="6">
    <location>
        <begin position="1879"/>
        <end position="1926"/>
    </location>
</feature>
<feature type="compositionally biased region" description="Low complexity" evidence="6">
    <location>
        <begin position="721"/>
        <end position="732"/>
    </location>
</feature>
<sequence length="2486" mass="281849">MAPPSINFNQFLEKEKLKGNGSNFTDWFRHVRIFLTGVSMQYVLEAPLGPPPPPAVSEDIKNVYETRVTRYSEVQCAILCSLEAELQKRFEHHDPCDMMRELKLIFETHAAVESYEASKQFFNCMMEEGSSVSEHMFAMSGHAKKLSDLGIVIPNQLGIHRVLQSLPPSYKNFVMNYNMQNMNKELPELFSMLKSAEVEIKKENQVLMVNKTTSFKKQGKPNKGNFKKGGKKVAAPPEKPKAGPKPETVCYYCQGKGHWKLGRSEERPRQEESAWVFDTGSVAHICNSKQELRNKRSLARDEVTMRVGNGSKVDVIAVGTLPLHLPSGLVLNLNNCYLVPALSMNIISGSCLMQDGYSFKSENNGCSIYMSNVFYGHAPEMNGLFLLNLDSSDTHVHNIDAKRIKLNDNSTYMWHYRLGHIGVKRMKKLHSDGLLESLDFESLDRCEACLMGKMTKTPFSGTMERATDLLEIIHTDVCGPMSVASRGGYRYVLTFTDDLSRYGYIYFMKHKSETFEKFKEFQSEVENQRNKKIKFLRSDRGGEYLSYEFGMHLKKCGILSQLTPPGTPQRNGVSERRNRTLLDMVRSMMSLTDLPLSFWGYALETAAFTLNRAPSKSVETTPYELWFGKKPKLSFLKVWGCDAYVKKLQPDKLEPKAEKCVFIGYPKETIGYTFYHRSEGKIFVAKNGSFLEKEFLTKEVTGRKVELDEVDEPSLIDQSSAVPEEVPVQPAPIGEEANDDDHETSNEEATEPRRSTRERTTPDWYDPCLNVMIVDDNDEDPATYEEAMMSPDSNKWQEAMKSEMGSMYDNKVWTLVDLPDSRKAVENKWIFKRKTDADGNITVYKARLVAKGFRQIQGVDYDETFSPVAKLKSVRILLAIAAFFDYEIWQMDVKTAFLNGDIEEELYMVQPKGFVDPENADKVCKLQRSIYGLKQASRSWNLRFDRVIKDFGFIRTHGEACIYKKVSGSSVAFLILYVDDILLIGNDIELLSSIKGYLNKSFSMKDLGEAAYILGIKIYRDRSRRLIGLSQSTYLDKILKKFRMDESKKGFLPMLPGKVLSKTQGPATADERERMSKIPYASAVGSIMYAMLCTRPDIAHAVSLTSRYQSDPGMEHWTAVKNILKYLKRTKDMFLCYGGDQELVVTSYTDASWNTDPDDSKSQSGYVFILNGAAVSWSSSKQCTVAKSSTESEYIAASEASSEAVWMKRFIVELGVVPSALDPLVIYCDNTGAIANAKEPRSHKKLKHIKLRFHSIREYIEDGEVEICKVHTDLNVADPLTKALPRAKHDQHQNAMGVSSSCRQTITEKRQKKRKGKKRGHGPASWADRPAERQGRARPVQRQRSLHAVSSTQRNQAKPCSRKLSTTTTPSCCWTRSHLPHLPACWNKEEVSSSSCTCDRVRRCCRFAPEDLLRDLRSGKCTTTSTTRFNLNMNKEFPELFGMLKAAEIEIKKEHQVLMVNKTTSFKKQGKSKGKNKKSGKKAATPPVKPKSGPKPDAECYYCKEKGHWKRNCSKYLADLKSGLVKKKKEVTMRVGNGSKVNVIAVGTLPLHLPSGLVLSLNNCYYVPALSMNIISGSCLMQDDLDSSNTHIHNIDAKRIKLNDNSTYMWHCRLGHIGVKRMKKLHTDGLLESLDFESLDRCEACLMGKMTKTPFSGMMERATDLLEIIHTDVCGPMSVASRGGYRYVLTFTDDLSRYGYIYLMKHKSETFEKFKEFQSEVENQRNKKIKFLRSDRGGEYLSYEFSMHLKKCGILSQLTPPGTPQRNGVSERRNRTLLDMVRSMMSLTDLPLSFWSYALETTAFTLNRAPSKSVETTPYELWFNKKPKLSFLKVWGCEAYVKKLQPDKLEPKAEKCVFIGYPKETIGKVELDEIEESLLVDQSSAVPENVPVPPTPATEEANDNDHETSNETATEPRRSTRDRATPDWYDPCLNVMIVDNNDEDPATYEEAMMSPDSNKWQEAMKSEMGSMYDNKVWTLVDLPDSRKAVENKWIFKRKTDADGNITVYKARLVAKGFRQIQGVDYDETFSPVAKLKSVRILLAIAAFFDYEIWQMDVKTAFLNGDIEEELYMVQPKGFVDPKNADKVCKLQRSIYGLKQASRSWNRRFDKVIKDFGFIQCHGEACIYKKVSGSSVAFLILYVDDILLIGNDIELLSSVKGYLNNSFSMKDLGEASYILGIKIYRDRSRRLIGLSQSTYLDKILKKFRMDESKKGFLPMLPGKVLSKTQGPATAEERERMSQIPYASAVGSIMYAMLCTRPDIAHAVSLTSRYQSDPGMEHWTAVKNILKYLKRTKDMFLCYGGDQELVVTSYTDAISWASSKQCTVAKSSTESEYIAASEASSEAVWMKRFIVELGVVPSALDPFVIYCDNMGAIANAQEPSLAKLRRTSTPPPTPRRRAVGFKRSYYFRCPLEREVDVVFINNRTCDRVRRCCPFVAPEPIVIKIFYALLQAASERLPQQQEPPLVGFGISSRVSLDNPLVATVF</sequence>
<keyword evidence="10" id="KW-1185">Reference proteome</keyword>
<comment type="caution">
    <text evidence="9">The sequence shown here is derived from an EMBL/GenBank/DDBJ whole genome shotgun (WGS) entry which is preliminary data.</text>
</comment>
<dbReference type="PANTHER" id="PTHR42648">
    <property type="entry name" value="TRANSPOSASE, PUTATIVE-RELATED"/>
    <property type="match status" value="1"/>
</dbReference>
<keyword evidence="4" id="KW-0378">Hydrolase</keyword>
<dbReference type="SUPFAM" id="SSF56672">
    <property type="entry name" value="DNA/RNA polymerases"/>
    <property type="match status" value="2"/>
</dbReference>
<dbReference type="GO" id="GO:0003676">
    <property type="term" value="F:nucleic acid binding"/>
    <property type="evidence" value="ECO:0007669"/>
    <property type="project" value="InterPro"/>
</dbReference>
<dbReference type="Pfam" id="PF22936">
    <property type="entry name" value="Pol_BBD"/>
    <property type="match status" value="2"/>
</dbReference>
<organism evidence="9 10">
    <name type="scientific">Lolium multiflorum</name>
    <name type="common">Italian ryegrass</name>
    <name type="synonym">Lolium perenne subsp. multiflorum</name>
    <dbReference type="NCBI Taxonomy" id="4521"/>
    <lineage>
        <taxon>Eukaryota</taxon>
        <taxon>Viridiplantae</taxon>
        <taxon>Streptophyta</taxon>
        <taxon>Embryophyta</taxon>
        <taxon>Tracheophyta</taxon>
        <taxon>Spermatophyta</taxon>
        <taxon>Magnoliopsida</taxon>
        <taxon>Liliopsida</taxon>
        <taxon>Poales</taxon>
        <taxon>Poaceae</taxon>
        <taxon>BOP clade</taxon>
        <taxon>Pooideae</taxon>
        <taxon>Poodae</taxon>
        <taxon>Poeae</taxon>
        <taxon>Poeae Chloroplast Group 2 (Poeae type)</taxon>
        <taxon>Loliodinae</taxon>
        <taxon>Loliinae</taxon>
        <taxon>Lolium</taxon>
    </lineage>
</organism>
<evidence type="ECO:0000256" key="1">
    <source>
        <dbReference type="ARBA" id="ARBA00022670"/>
    </source>
</evidence>
<dbReference type="EMBL" id="JAUUTY010000003">
    <property type="protein sequence ID" value="KAK1661947.1"/>
    <property type="molecule type" value="Genomic_DNA"/>
</dbReference>
<feature type="compositionally biased region" description="Polar residues" evidence="6">
    <location>
        <begin position="1348"/>
        <end position="1370"/>
    </location>
</feature>
<name>A0AAD8SPA7_LOLMU</name>
<feature type="compositionally biased region" description="Basic residues" evidence="6">
    <location>
        <begin position="1468"/>
        <end position="1481"/>
    </location>
</feature>
<evidence type="ECO:0000313" key="9">
    <source>
        <dbReference type="EMBL" id="KAK1661947.1"/>
    </source>
</evidence>
<feature type="compositionally biased region" description="Basic and acidic residues" evidence="6">
    <location>
        <begin position="750"/>
        <end position="761"/>
    </location>
</feature>
<dbReference type="GO" id="GO:0006508">
    <property type="term" value="P:proteolysis"/>
    <property type="evidence" value="ECO:0007669"/>
    <property type="project" value="UniProtKB-KW"/>
</dbReference>
<dbReference type="InterPro" id="IPR025724">
    <property type="entry name" value="GAG-pre-integrase_dom"/>
</dbReference>
<evidence type="ECO:0000259" key="8">
    <source>
        <dbReference type="PROSITE" id="PS50994"/>
    </source>
</evidence>
<dbReference type="SUPFAM" id="SSF53098">
    <property type="entry name" value="Ribonuclease H-like"/>
    <property type="match status" value="2"/>
</dbReference>
<accession>A0AAD8SPA7</accession>
<dbReference type="Pfam" id="PF00665">
    <property type="entry name" value="rve"/>
    <property type="match status" value="2"/>
</dbReference>
<evidence type="ECO:0000256" key="4">
    <source>
        <dbReference type="ARBA" id="ARBA00022801"/>
    </source>
</evidence>
<dbReference type="InterPro" id="IPR054722">
    <property type="entry name" value="PolX-like_BBD"/>
</dbReference>
<evidence type="ECO:0000313" key="10">
    <source>
        <dbReference type="Proteomes" id="UP001231189"/>
    </source>
</evidence>
<feature type="compositionally biased region" description="Acidic residues" evidence="6">
    <location>
        <begin position="736"/>
        <end position="749"/>
    </location>
</feature>
<feature type="region of interest" description="Disordered" evidence="6">
    <location>
        <begin position="709"/>
        <end position="761"/>
    </location>
</feature>
<feature type="compositionally biased region" description="Basic residues" evidence="6">
    <location>
        <begin position="217"/>
        <end position="231"/>
    </location>
</feature>
<dbReference type="InterPro" id="IPR036397">
    <property type="entry name" value="RNaseH_sf"/>
</dbReference>
<dbReference type="PROSITE" id="PS50994">
    <property type="entry name" value="INTEGRASE"/>
    <property type="match status" value="2"/>
</dbReference>
<feature type="region of interest" description="Disordered" evidence="6">
    <location>
        <begin position="215"/>
        <end position="242"/>
    </location>
</feature>
<evidence type="ECO:0000256" key="6">
    <source>
        <dbReference type="SAM" id="MobiDB-lite"/>
    </source>
</evidence>
<keyword evidence="5" id="KW-0862">Zinc</keyword>
<dbReference type="GO" id="GO:0008270">
    <property type="term" value="F:zinc ion binding"/>
    <property type="evidence" value="ECO:0007669"/>
    <property type="project" value="UniProtKB-KW"/>
</dbReference>
<gene>
    <name evidence="9" type="ORF">QYE76_050106</name>
</gene>
<dbReference type="Gene3D" id="3.30.420.10">
    <property type="entry name" value="Ribonuclease H-like superfamily/Ribonuclease H"/>
    <property type="match status" value="2"/>
</dbReference>
<dbReference type="InterPro" id="IPR001584">
    <property type="entry name" value="Integrase_cat-core"/>
</dbReference>
<dbReference type="CDD" id="cd09272">
    <property type="entry name" value="RNase_HI_RT_Ty1"/>
    <property type="match status" value="2"/>
</dbReference>
<evidence type="ECO:0000256" key="2">
    <source>
        <dbReference type="ARBA" id="ARBA00022723"/>
    </source>
</evidence>
<dbReference type="Proteomes" id="UP001231189">
    <property type="component" value="Unassembled WGS sequence"/>
</dbReference>
<dbReference type="GO" id="GO:0015074">
    <property type="term" value="P:DNA integration"/>
    <property type="evidence" value="ECO:0007669"/>
    <property type="project" value="InterPro"/>
</dbReference>
<dbReference type="SMART" id="SM00343">
    <property type="entry name" value="ZnF_C2HC"/>
    <property type="match status" value="2"/>
</dbReference>
<evidence type="ECO:0000259" key="7">
    <source>
        <dbReference type="PROSITE" id="PS50158"/>
    </source>
</evidence>
<dbReference type="Gene3D" id="4.10.60.10">
    <property type="entry name" value="Zinc finger, CCHC-type"/>
    <property type="match status" value="1"/>
</dbReference>
<dbReference type="InterPro" id="IPR057670">
    <property type="entry name" value="SH3_retrovirus"/>
</dbReference>
<proteinExistence type="predicted"/>
<evidence type="ECO:0000256" key="3">
    <source>
        <dbReference type="ARBA" id="ARBA00022750"/>
    </source>
</evidence>
<dbReference type="GO" id="GO:0004190">
    <property type="term" value="F:aspartic-type endopeptidase activity"/>
    <property type="evidence" value="ECO:0007669"/>
    <property type="project" value="UniProtKB-KW"/>
</dbReference>
<evidence type="ECO:0000256" key="5">
    <source>
        <dbReference type="PROSITE-ProRule" id="PRU00047"/>
    </source>
</evidence>
<feature type="domain" description="Integrase catalytic" evidence="8">
    <location>
        <begin position="1650"/>
        <end position="1826"/>
    </location>
</feature>
<dbReference type="SUPFAM" id="SSF57756">
    <property type="entry name" value="Retrovirus zinc finger-like domains"/>
    <property type="match status" value="1"/>
</dbReference>
<protein>
    <submittedName>
        <fullName evidence="9">Uncharacterized protein</fullName>
    </submittedName>
</protein>
<feature type="compositionally biased region" description="Basic residues" evidence="6">
    <location>
        <begin position="1310"/>
        <end position="1321"/>
    </location>
</feature>
<feature type="domain" description="Integrase catalytic" evidence="8">
    <location>
        <begin position="454"/>
        <end position="630"/>
    </location>
</feature>
<feature type="compositionally biased region" description="Polar residues" evidence="6">
    <location>
        <begin position="1293"/>
        <end position="1305"/>
    </location>
</feature>
<reference evidence="9" key="1">
    <citation type="submission" date="2023-07" db="EMBL/GenBank/DDBJ databases">
        <title>A chromosome-level genome assembly of Lolium multiflorum.</title>
        <authorList>
            <person name="Chen Y."/>
            <person name="Copetti D."/>
            <person name="Kolliker R."/>
            <person name="Studer B."/>
        </authorList>
    </citation>
    <scope>NUCLEOTIDE SEQUENCE</scope>
    <source>
        <strain evidence="9">02402/16</strain>
        <tissue evidence="9">Leaf</tissue>
    </source>
</reference>
<feature type="region of interest" description="Disordered" evidence="6">
    <location>
        <begin position="1462"/>
        <end position="1496"/>
    </location>
</feature>
<dbReference type="PANTHER" id="PTHR42648:SF27">
    <property type="entry name" value="RNA-DIRECTED DNA POLYMERASE"/>
    <property type="match status" value="1"/>
</dbReference>
<dbReference type="InterPro" id="IPR039537">
    <property type="entry name" value="Retrotran_Ty1/copia-like"/>
</dbReference>
<keyword evidence="2" id="KW-0479">Metal-binding</keyword>
<dbReference type="Pfam" id="PF14223">
    <property type="entry name" value="Retrotran_gag_2"/>
    <property type="match status" value="1"/>
</dbReference>
<dbReference type="Pfam" id="PF00098">
    <property type="entry name" value="zf-CCHC"/>
    <property type="match status" value="1"/>
</dbReference>
<keyword evidence="3" id="KW-0064">Aspartyl protease</keyword>
<dbReference type="Pfam" id="PF25597">
    <property type="entry name" value="SH3_retrovirus"/>
    <property type="match status" value="1"/>
</dbReference>
<feature type="domain" description="CCHC-type" evidence="7">
    <location>
        <begin position="1500"/>
        <end position="1515"/>
    </location>
</feature>
<dbReference type="Pfam" id="PF07727">
    <property type="entry name" value="RVT_2"/>
    <property type="match status" value="2"/>
</dbReference>